<accession>A0A1M6UNL4</accession>
<dbReference type="PROSITE" id="PS51257">
    <property type="entry name" value="PROKAR_LIPOPROTEIN"/>
    <property type="match status" value="1"/>
</dbReference>
<keyword evidence="5" id="KW-1185">Reference proteome</keyword>
<name>A0A1M6UNL4_9FLAO</name>
<dbReference type="EMBL" id="FOKU01000013">
    <property type="protein sequence ID" value="SFC54487.1"/>
    <property type="molecule type" value="Genomic_DNA"/>
</dbReference>
<feature type="signal peptide" evidence="1">
    <location>
        <begin position="1"/>
        <end position="25"/>
    </location>
</feature>
<proteinExistence type="predicted"/>
<evidence type="ECO:0000313" key="5">
    <source>
        <dbReference type="Proteomes" id="UP000198940"/>
    </source>
</evidence>
<dbReference type="STRING" id="1055723.SAMN05216293_1700"/>
<dbReference type="EMBL" id="FRAT01000004">
    <property type="protein sequence ID" value="SHK70749.1"/>
    <property type="molecule type" value="Genomic_DNA"/>
</dbReference>
<comment type="caution">
    <text evidence="3">The sequence shown here is derived from an EMBL/GenBank/DDBJ whole genome shotgun (WGS) entry which is preliminary data.</text>
</comment>
<evidence type="ECO:0008006" key="6">
    <source>
        <dbReference type="Google" id="ProtNLM"/>
    </source>
</evidence>
<evidence type="ECO:0000313" key="2">
    <source>
        <dbReference type="EMBL" id="SFC54487.1"/>
    </source>
</evidence>
<evidence type="ECO:0000256" key="1">
    <source>
        <dbReference type="SAM" id="SignalP"/>
    </source>
</evidence>
<keyword evidence="1" id="KW-0732">Signal</keyword>
<dbReference type="Proteomes" id="UP000198940">
    <property type="component" value="Unassembled WGS sequence"/>
</dbReference>
<evidence type="ECO:0000313" key="3">
    <source>
        <dbReference type="EMBL" id="SHK70749.1"/>
    </source>
</evidence>
<sequence>MKSKSFLLMTVSFAILMLSCGSSLEKDAKKFAELQCETMQDALNGGLGAINTSREELMDELEAKYRNSNELTKFKQQVDKEYKENCKTALK</sequence>
<dbReference type="AlphaFoldDB" id="A0A1M6UNL4"/>
<gene>
    <name evidence="2" type="ORF">SAMN04487891_11366</name>
    <name evidence="3" type="ORF">SAMN05216293_1700</name>
</gene>
<feature type="chain" id="PRO_5009921401" description="Lipoprotein" evidence="1">
    <location>
        <begin position="26"/>
        <end position="91"/>
    </location>
</feature>
<protein>
    <recommendedName>
        <fullName evidence="6">Lipoprotein</fullName>
    </recommendedName>
</protein>
<dbReference type="Proteomes" id="UP000184031">
    <property type="component" value="Unassembled WGS sequence"/>
</dbReference>
<organism evidence="3 4">
    <name type="scientific">Flagellimonas taeanensis</name>
    <dbReference type="NCBI Taxonomy" id="1005926"/>
    <lineage>
        <taxon>Bacteria</taxon>
        <taxon>Pseudomonadati</taxon>
        <taxon>Bacteroidota</taxon>
        <taxon>Flavobacteriia</taxon>
        <taxon>Flavobacteriales</taxon>
        <taxon>Flavobacteriaceae</taxon>
        <taxon>Flagellimonas</taxon>
    </lineage>
</organism>
<evidence type="ECO:0000313" key="4">
    <source>
        <dbReference type="Proteomes" id="UP000184031"/>
    </source>
</evidence>
<dbReference type="RefSeq" id="WP_143070762.1">
    <property type="nucleotide sequence ID" value="NZ_FOKU01000013.1"/>
</dbReference>
<dbReference type="OrthoDB" id="1446481at2"/>
<reference evidence="3 4" key="1">
    <citation type="submission" date="2016-11" db="EMBL/GenBank/DDBJ databases">
        <authorList>
            <person name="Varghese N."/>
            <person name="Submissions S."/>
        </authorList>
    </citation>
    <scope>NUCLEOTIDE SEQUENCE [LARGE SCALE GENOMIC DNA]</scope>
    <source>
        <strain evidence="3 4">CGMCC 1.12174</strain>
        <strain evidence="2 5">DSM 26351</strain>
    </source>
</reference>